<dbReference type="PANTHER" id="PTHR39321:SF3">
    <property type="entry name" value="PHOSPHOPANTETHEINE ADENYLYLTRANSFERASE"/>
    <property type="match status" value="1"/>
</dbReference>
<feature type="domain" description="Cytidyltransferase-like" evidence="12">
    <location>
        <begin position="6"/>
        <end position="190"/>
    </location>
</feature>
<comment type="similarity">
    <text evidence="3 11">Belongs to the NadD family.</text>
</comment>
<dbReference type="AlphaFoldDB" id="E8LHK3"/>
<keyword evidence="14" id="KW-1185">Reference proteome</keyword>
<dbReference type="HAMAP" id="MF_00244">
    <property type="entry name" value="NaMN_adenylyltr"/>
    <property type="match status" value="1"/>
</dbReference>
<dbReference type="InterPro" id="IPR014729">
    <property type="entry name" value="Rossmann-like_a/b/a_fold"/>
</dbReference>
<keyword evidence="4 11" id="KW-0662">Pyridine nucleotide biosynthesis</keyword>
<dbReference type="PANTHER" id="PTHR39321">
    <property type="entry name" value="NICOTINATE-NUCLEOTIDE ADENYLYLTRANSFERASE-RELATED"/>
    <property type="match status" value="1"/>
</dbReference>
<dbReference type="InterPro" id="IPR004821">
    <property type="entry name" value="Cyt_trans-like"/>
</dbReference>
<keyword evidence="7 11" id="KW-0547">Nucleotide-binding</keyword>
<dbReference type="GO" id="GO:0009435">
    <property type="term" value="P:NAD+ biosynthetic process"/>
    <property type="evidence" value="ECO:0007669"/>
    <property type="project" value="UniProtKB-UniRule"/>
</dbReference>
<protein>
    <recommendedName>
        <fullName evidence="11">Probable nicotinate-nucleotide adenylyltransferase</fullName>
        <ecNumber evidence="11">2.7.7.18</ecNumber>
    </recommendedName>
    <alternativeName>
        <fullName evidence="11">Deamido-NAD(+) diphosphorylase</fullName>
    </alternativeName>
    <alternativeName>
        <fullName evidence="11">Deamido-NAD(+) pyrophosphorylase</fullName>
    </alternativeName>
    <alternativeName>
        <fullName evidence="11">Nicotinate mononucleotide adenylyltransferase</fullName>
        <shortName evidence="11">NaMN adenylyltransferase</shortName>
    </alternativeName>
</protein>
<evidence type="ECO:0000256" key="3">
    <source>
        <dbReference type="ARBA" id="ARBA00009014"/>
    </source>
</evidence>
<comment type="caution">
    <text evidence="13">The sequence shown here is derived from an EMBL/GenBank/DDBJ whole genome shotgun (WGS) entry which is preliminary data.</text>
</comment>
<evidence type="ECO:0000313" key="14">
    <source>
        <dbReference type="Proteomes" id="UP000018458"/>
    </source>
</evidence>
<dbReference type="RefSeq" id="WP_009142403.1">
    <property type="nucleotide sequence ID" value="NZ_GL830945.1"/>
</dbReference>
<dbReference type="STRING" id="762983.HMPREF9444_00176"/>
<evidence type="ECO:0000256" key="4">
    <source>
        <dbReference type="ARBA" id="ARBA00022642"/>
    </source>
</evidence>
<evidence type="ECO:0000256" key="9">
    <source>
        <dbReference type="ARBA" id="ARBA00023027"/>
    </source>
</evidence>
<keyword evidence="6 11" id="KW-0548">Nucleotidyltransferase</keyword>
<dbReference type="NCBIfam" id="TIGR00482">
    <property type="entry name" value="nicotinate (nicotinamide) nucleotide adenylyltransferase"/>
    <property type="match status" value="1"/>
</dbReference>
<dbReference type="EMBL" id="AEVO01000007">
    <property type="protein sequence ID" value="EFY08022.1"/>
    <property type="molecule type" value="Genomic_DNA"/>
</dbReference>
<dbReference type="CDD" id="cd02165">
    <property type="entry name" value="NMNAT"/>
    <property type="match status" value="1"/>
</dbReference>
<dbReference type="InterPro" id="IPR005248">
    <property type="entry name" value="NadD/NMNAT"/>
</dbReference>
<organism evidence="13 14">
    <name type="scientific">Succinatimonas hippei (strain DSM 22608 / JCM 16073 / KCTC 15190 / YIT 12066)</name>
    <dbReference type="NCBI Taxonomy" id="762983"/>
    <lineage>
        <taxon>Bacteria</taxon>
        <taxon>Pseudomonadati</taxon>
        <taxon>Pseudomonadota</taxon>
        <taxon>Gammaproteobacteria</taxon>
        <taxon>Aeromonadales</taxon>
        <taxon>Succinivibrionaceae</taxon>
        <taxon>Succinatimonas</taxon>
    </lineage>
</organism>
<dbReference type="SUPFAM" id="SSF52374">
    <property type="entry name" value="Nucleotidylyl transferase"/>
    <property type="match status" value="1"/>
</dbReference>
<dbReference type="Gene3D" id="3.40.50.620">
    <property type="entry name" value="HUPs"/>
    <property type="match status" value="1"/>
</dbReference>
<dbReference type="NCBIfam" id="TIGR00125">
    <property type="entry name" value="cyt_tran_rel"/>
    <property type="match status" value="1"/>
</dbReference>
<dbReference type="HOGENOM" id="CLU_069765_0_0_6"/>
<evidence type="ECO:0000256" key="5">
    <source>
        <dbReference type="ARBA" id="ARBA00022679"/>
    </source>
</evidence>
<keyword evidence="5 11" id="KW-0808">Transferase</keyword>
<evidence type="ECO:0000256" key="2">
    <source>
        <dbReference type="ARBA" id="ARBA00005019"/>
    </source>
</evidence>
<dbReference type="eggNOG" id="COG1057">
    <property type="taxonomic scope" value="Bacteria"/>
</dbReference>
<sequence>MERIGFFGGSFNPVHLGHTVLVKKLKDDLQLNRVEIILNGNPPHKTVPGASYNDRFTMLRLAFDSCPFVHINQCERDSAFVHYTYDTLREFRNFYGQNTALFFMMGYDSLCSLDTWKNGFSLTDYAHLAVISRPQYNPELLPFSVKHFLKDRLITETTSNEAIKALNTPSGNVFWIDSRELDISSTRLRTIIHEGYGTPEIFEAKLQPFIDAKVIEYIKHHHLYSLI</sequence>
<evidence type="ECO:0000256" key="1">
    <source>
        <dbReference type="ARBA" id="ARBA00002324"/>
    </source>
</evidence>
<dbReference type="Pfam" id="PF01467">
    <property type="entry name" value="CTP_transf_like"/>
    <property type="match status" value="1"/>
</dbReference>
<dbReference type="OrthoDB" id="5295945at2"/>
<proteinExistence type="inferred from homology"/>
<dbReference type="UniPathway" id="UPA00253">
    <property type="reaction ID" value="UER00332"/>
</dbReference>
<evidence type="ECO:0000256" key="8">
    <source>
        <dbReference type="ARBA" id="ARBA00022840"/>
    </source>
</evidence>
<keyword evidence="8 11" id="KW-0067">ATP-binding</keyword>
<name>E8LHK3_SUCHY</name>
<dbReference type="EC" id="2.7.7.18" evidence="11"/>
<evidence type="ECO:0000256" key="7">
    <source>
        <dbReference type="ARBA" id="ARBA00022741"/>
    </source>
</evidence>
<dbReference type="GO" id="GO:0005524">
    <property type="term" value="F:ATP binding"/>
    <property type="evidence" value="ECO:0007669"/>
    <property type="project" value="UniProtKB-KW"/>
</dbReference>
<comment type="function">
    <text evidence="1 11">Catalyzes the reversible adenylation of nicotinate mononucleotide (NaMN) to nicotinic acid adenine dinucleotide (NaAD).</text>
</comment>
<dbReference type="Proteomes" id="UP000018458">
    <property type="component" value="Unassembled WGS sequence"/>
</dbReference>
<evidence type="ECO:0000259" key="12">
    <source>
        <dbReference type="Pfam" id="PF01467"/>
    </source>
</evidence>
<reference evidence="13 14" key="1">
    <citation type="submission" date="2011-01" db="EMBL/GenBank/DDBJ databases">
        <authorList>
            <person name="Weinstock G."/>
            <person name="Sodergren E."/>
            <person name="Clifton S."/>
            <person name="Fulton L."/>
            <person name="Fulton B."/>
            <person name="Courtney L."/>
            <person name="Fronick C."/>
            <person name="Harrison M."/>
            <person name="Strong C."/>
            <person name="Farmer C."/>
            <person name="Delahaunty K."/>
            <person name="Markovic C."/>
            <person name="Hall O."/>
            <person name="Minx P."/>
            <person name="Tomlinson C."/>
            <person name="Mitreva M."/>
            <person name="Hou S."/>
            <person name="Chen J."/>
            <person name="Wollam A."/>
            <person name="Pepin K.H."/>
            <person name="Johnson M."/>
            <person name="Bhonagiri V."/>
            <person name="Zhang X."/>
            <person name="Suruliraj S."/>
            <person name="Warren W."/>
            <person name="Chinwalla A."/>
            <person name="Mardis E.R."/>
            <person name="Wilson R.K."/>
        </authorList>
    </citation>
    <scope>NUCLEOTIDE SEQUENCE [LARGE SCALE GENOMIC DNA]</scope>
    <source>
        <strain evidence="14">DSM 22608 / JCM 16073 / KCTC 15190 / YIT 12066</strain>
    </source>
</reference>
<evidence type="ECO:0000256" key="6">
    <source>
        <dbReference type="ARBA" id="ARBA00022695"/>
    </source>
</evidence>
<gene>
    <name evidence="11 13" type="primary">nadD</name>
    <name evidence="13" type="ORF">HMPREF9444_00176</name>
</gene>
<evidence type="ECO:0000256" key="11">
    <source>
        <dbReference type="HAMAP-Rule" id="MF_00244"/>
    </source>
</evidence>
<evidence type="ECO:0000256" key="10">
    <source>
        <dbReference type="ARBA" id="ARBA00048721"/>
    </source>
</evidence>
<comment type="pathway">
    <text evidence="2 11">Cofactor biosynthesis; NAD(+) biosynthesis; deamido-NAD(+) from nicotinate D-ribonucleotide: step 1/1.</text>
</comment>
<evidence type="ECO:0000313" key="13">
    <source>
        <dbReference type="EMBL" id="EFY08022.1"/>
    </source>
</evidence>
<dbReference type="GO" id="GO:0004515">
    <property type="term" value="F:nicotinate-nucleotide adenylyltransferase activity"/>
    <property type="evidence" value="ECO:0007669"/>
    <property type="project" value="UniProtKB-UniRule"/>
</dbReference>
<accession>E8LHK3</accession>
<comment type="catalytic activity">
    <reaction evidence="10 11">
        <text>nicotinate beta-D-ribonucleotide + ATP + H(+) = deamido-NAD(+) + diphosphate</text>
        <dbReference type="Rhea" id="RHEA:22860"/>
        <dbReference type="ChEBI" id="CHEBI:15378"/>
        <dbReference type="ChEBI" id="CHEBI:30616"/>
        <dbReference type="ChEBI" id="CHEBI:33019"/>
        <dbReference type="ChEBI" id="CHEBI:57502"/>
        <dbReference type="ChEBI" id="CHEBI:58437"/>
        <dbReference type="EC" id="2.7.7.18"/>
    </reaction>
</comment>
<keyword evidence="9 11" id="KW-0520">NAD</keyword>